<dbReference type="PANTHER" id="PTHR43711">
    <property type="entry name" value="TWO-COMPONENT HISTIDINE KINASE"/>
    <property type="match status" value="1"/>
</dbReference>
<dbReference type="InterPro" id="IPR036890">
    <property type="entry name" value="HATPase_C_sf"/>
</dbReference>
<feature type="domain" description="Histidine kinase" evidence="8">
    <location>
        <begin position="190"/>
        <end position="401"/>
    </location>
</feature>
<reference evidence="10" key="1">
    <citation type="submission" date="2016-10" db="EMBL/GenBank/DDBJ databases">
        <authorList>
            <person name="Varghese N."/>
            <person name="Submissions S."/>
        </authorList>
    </citation>
    <scope>NUCLEOTIDE SEQUENCE [LARGE SCALE GENOMIC DNA]</scope>
    <source>
        <strain evidence="10">DUS833</strain>
    </source>
</reference>
<keyword evidence="6" id="KW-0902">Two-component regulatory system</keyword>
<comment type="catalytic activity">
    <reaction evidence="1">
        <text>ATP + protein L-histidine = ADP + protein N-phospho-L-histidine.</text>
        <dbReference type="EC" id="2.7.13.3"/>
    </reaction>
</comment>
<dbReference type="Pfam" id="PF14361">
    <property type="entry name" value="RsbRD_N"/>
    <property type="match status" value="1"/>
</dbReference>
<dbReference type="SUPFAM" id="SSF55874">
    <property type="entry name" value="ATPase domain of HSP90 chaperone/DNA topoisomerase II/histidine kinase"/>
    <property type="match status" value="1"/>
</dbReference>
<dbReference type="Proteomes" id="UP000199365">
    <property type="component" value="Unassembled WGS sequence"/>
</dbReference>
<keyword evidence="7" id="KW-0175">Coiled coil</keyword>
<dbReference type="InterPro" id="IPR036097">
    <property type="entry name" value="HisK_dim/P_sf"/>
</dbReference>
<dbReference type="PANTHER" id="PTHR43711:SF1">
    <property type="entry name" value="HISTIDINE KINASE 1"/>
    <property type="match status" value="1"/>
</dbReference>
<evidence type="ECO:0000256" key="6">
    <source>
        <dbReference type="ARBA" id="ARBA00023012"/>
    </source>
</evidence>
<dbReference type="CDD" id="cd00082">
    <property type="entry name" value="HisKA"/>
    <property type="match status" value="1"/>
</dbReference>
<gene>
    <name evidence="9" type="ORF">SAMN05445850_6168</name>
</gene>
<evidence type="ECO:0000259" key="8">
    <source>
        <dbReference type="PROSITE" id="PS50109"/>
    </source>
</evidence>
<evidence type="ECO:0000256" key="1">
    <source>
        <dbReference type="ARBA" id="ARBA00000085"/>
    </source>
</evidence>
<dbReference type="SUPFAM" id="SSF47384">
    <property type="entry name" value="Homodimeric domain of signal transducing histidine kinase"/>
    <property type="match status" value="1"/>
</dbReference>
<dbReference type="Gene3D" id="3.30.565.10">
    <property type="entry name" value="Histidine kinase-like ATPase, C-terminal domain"/>
    <property type="match status" value="1"/>
</dbReference>
<dbReference type="InterPro" id="IPR025751">
    <property type="entry name" value="RsbRD_N_dom"/>
</dbReference>
<name>A0A1H1K0D8_9BURK</name>
<evidence type="ECO:0000256" key="4">
    <source>
        <dbReference type="ARBA" id="ARBA00022679"/>
    </source>
</evidence>
<dbReference type="AlphaFoldDB" id="A0A1H1K0D8"/>
<dbReference type="InterPro" id="IPR003661">
    <property type="entry name" value="HisK_dim/P_dom"/>
</dbReference>
<dbReference type="InterPro" id="IPR003594">
    <property type="entry name" value="HATPase_dom"/>
</dbReference>
<dbReference type="GO" id="GO:0000155">
    <property type="term" value="F:phosphorelay sensor kinase activity"/>
    <property type="evidence" value="ECO:0007669"/>
    <property type="project" value="InterPro"/>
</dbReference>
<dbReference type="Gene3D" id="1.10.287.130">
    <property type="match status" value="1"/>
</dbReference>
<protein>
    <recommendedName>
        <fullName evidence="2">histidine kinase</fullName>
        <ecNumber evidence="2">2.7.13.3</ecNumber>
    </recommendedName>
</protein>
<dbReference type="SMART" id="SM00387">
    <property type="entry name" value="HATPase_c"/>
    <property type="match status" value="1"/>
</dbReference>
<dbReference type="InterPro" id="IPR005467">
    <property type="entry name" value="His_kinase_dom"/>
</dbReference>
<sequence length="406" mass="46053">MTDRRVSPLRNFANFIRAERGGLTRQWMDAVSADADLVEADKLTYRQLADHLPDILDELCRALDAEDLERVETSIERDAKKHGKVRWQQGYRIEELVRELDLFQQVLFEALEEFVERDRTCTRRHESRARRLIAEAFSVVRYESIKEVVAERDRKIDEYTGRLERANHELTLEQRLVGDLYASRMQITRSVVHDLRNFLNAFSVALQLIERAPSKADAALTLANRQAADMKQLVDQMVEYSVVLGDSAPLVLEDVDLRELFDELVASTRPSIEAKGLALRSAFDAALPVVTSNRLKLKQIAVNLLTNAIKYTKSGQVEIRFAMHGAEHWAIRVSDTGVGIAPADAERVFDEFERAACDEIPGTGLGLAIVRELCRVLDGQIEFASREGVGTTFEIRFPLRRTLAAM</sequence>
<keyword evidence="3" id="KW-0597">Phosphoprotein</keyword>
<organism evidence="9 10">
    <name type="scientific">Paraburkholderia tuberum</name>
    <dbReference type="NCBI Taxonomy" id="157910"/>
    <lineage>
        <taxon>Bacteria</taxon>
        <taxon>Pseudomonadati</taxon>
        <taxon>Pseudomonadota</taxon>
        <taxon>Betaproteobacteria</taxon>
        <taxon>Burkholderiales</taxon>
        <taxon>Burkholderiaceae</taxon>
        <taxon>Paraburkholderia</taxon>
    </lineage>
</organism>
<evidence type="ECO:0000256" key="5">
    <source>
        <dbReference type="ARBA" id="ARBA00022777"/>
    </source>
</evidence>
<keyword evidence="4" id="KW-0808">Transferase</keyword>
<dbReference type="InterPro" id="IPR050736">
    <property type="entry name" value="Sensor_HK_Regulatory"/>
</dbReference>
<evidence type="ECO:0000313" key="10">
    <source>
        <dbReference type="Proteomes" id="UP000199365"/>
    </source>
</evidence>
<dbReference type="RefSeq" id="WP_090809563.1">
    <property type="nucleotide sequence ID" value="NZ_FNKX01000002.1"/>
</dbReference>
<dbReference type="Pfam" id="PF02518">
    <property type="entry name" value="HATPase_c"/>
    <property type="match status" value="1"/>
</dbReference>
<dbReference type="PRINTS" id="PR00344">
    <property type="entry name" value="BCTRLSENSOR"/>
</dbReference>
<evidence type="ECO:0000256" key="7">
    <source>
        <dbReference type="SAM" id="Coils"/>
    </source>
</evidence>
<evidence type="ECO:0000256" key="3">
    <source>
        <dbReference type="ARBA" id="ARBA00022553"/>
    </source>
</evidence>
<dbReference type="InterPro" id="IPR004358">
    <property type="entry name" value="Sig_transdc_His_kin-like_C"/>
</dbReference>
<keyword evidence="5 9" id="KW-0418">Kinase</keyword>
<accession>A0A1H1K0D8</accession>
<feature type="coiled-coil region" evidence="7">
    <location>
        <begin position="149"/>
        <end position="176"/>
    </location>
</feature>
<evidence type="ECO:0000313" key="9">
    <source>
        <dbReference type="EMBL" id="SDR55778.1"/>
    </source>
</evidence>
<proteinExistence type="predicted"/>
<dbReference type="STRING" id="157910.SAMN05445850_6168"/>
<evidence type="ECO:0000256" key="2">
    <source>
        <dbReference type="ARBA" id="ARBA00012438"/>
    </source>
</evidence>
<keyword evidence="10" id="KW-1185">Reference proteome</keyword>
<dbReference type="EMBL" id="FNKX01000002">
    <property type="protein sequence ID" value="SDR55778.1"/>
    <property type="molecule type" value="Genomic_DNA"/>
</dbReference>
<dbReference type="EC" id="2.7.13.3" evidence="2"/>
<dbReference type="PROSITE" id="PS50109">
    <property type="entry name" value="HIS_KIN"/>
    <property type="match status" value="1"/>
</dbReference>